<dbReference type="Proteomes" id="UP000278149">
    <property type="component" value="Unassembled WGS sequence"/>
</dbReference>
<dbReference type="EMBL" id="RCOR01000042">
    <property type="protein sequence ID" value="RSN67703.1"/>
    <property type="molecule type" value="Genomic_DNA"/>
</dbReference>
<accession>A0A429G1M2</accession>
<dbReference type="PANTHER" id="PTHR43085:SF57">
    <property type="entry name" value="CARBOHYDRATE KINASE PFKB DOMAIN-CONTAINING PROTEIN"/>
    <property type="match status" value="1"/>
</dbReference>
<keyword evidence="2" id="KW-0808">Transferase</keyword>
<dbReference type="GO" id="GO:0016301">
    <property type="term" value="F:kinase activity"/>
    <property type="evidence" value="ECO:0007669"/>
    <property type="project" value="UniProtKB-KW"/>
</dbReference>
<organism evidence="5 6">
    <name type="scientific">Candidatus Korarchaeum cryptofilum</name>
    <dbReference type="NCBI Taxonomy" id="498846"/>
    <lineage>
        <taxon>Archaea</taxon>
        <taxon>Thermoproteota</taxon>
        <taxon>Candidatus Korarchaeia</taxon>
        <taxon>Candidatus Korarchaeales</taxon>
        <taxon>Candidatus Korarchaeaceae</taxon>
        <taxon>Candidatus Korarchaeum</taxon>
    </lineage>
</organism>
<dbReference type="PANTHER" id="PTHR43085">
    <property type="entry name" value="HEXOKINASE FAMILY MEMBER"/>
    <property type="match status" value="1"/>
</dbReference>
<evidence type="ECO:0000256" key="2">
    <source>
        <dbReference type="ARBA" id="ARBA00022679"/>
    </source>
</evidence>
<dbReference type="AlphaFoldDB" id="A0A429G1M2"/>
<comment type="similarity">
    <text evidence="1">Belongs to the carbohydrate kinase PfkB family.</text>
</comment>
<evidence type="ECO:0000256" key="1">
    <source>
        <dbReference type="ARBA" id="ARBA00010688"/>
    </source>
</evidence>
<sequence length="284" mass="30638">MSYAAVGHITIDEMNEVRIGGSVVYGSLFATGLGMRASIVSRVGRDMPEEFLAKLEEEGVDTSRVKRSCERTTRFSISKGSYPLSLSSRCDNISVDDLSSLNADIIHLGPVANEINREVALESIKISRIVLLDLQGILRVFDNGIKLSRGYLDEFLDLEVVVHLNDLEAIAATGKDVRGALKELSRHFPIVAITLGRQGALFSFPEGILYAEAPEVDAKDEVGAGDVFSAALGIALFRGLELEDLAKFSVASATASTLYEGPCKIDENLIAELEGSVNVSWVEG</sequence>
<dbReference type="RefSeq" id="WP_125742559.1">
    <property type="nucleotide sequence ID" value="NZ_RCOR01000042.1"/>
</dbReference>
<evidence type="ECO:0000313" key="6">
    <source>
        <dbReference type="Proteomes" id="UP000278149"/>
    </source>
</evidence>
<protein>
    <recommendedName>
        <fullName evidence="4">Carbohydrate kinase PfkB domain-containing protein</fullName>
    </recommendedName>
</protein>
<dbReference type="SUPFAM" id="SSF53613">
    <property type="entry name" value="Ribokinase-like"/>
    <property type="match status" value="1"/>
</dbReference>
<keyword evidence="3" id="KW-0418">Kinase</keyword>
<proteinExistence type="inferred from homology"/>
<dbReference type="InterPro" id="IPR011611">
    <property type="entry name" value="PfkB_dom"/>
</dbReference>
<feature type="domain" description="Carbohydrate kinase PfkB" evidence="4">
    <location>
        <begin position="165"/>
        <end position="263"/>
    </location>
</feature>
<reference evidence="5 6" key="1">
    <citation type="submission" date="2018-10" db="EMBL/GenBank/DDBJ databases">
        <title>Co-occurring genomic capacity for anaerobic methane metabolism and dissimilatory sulfite reduction discovered in the Korarchaeota.</title>
        <authorList>
            <person name="Mckay L.J."/>
            <person name="Dlakic M."/>
            <person name="Fields M.W."/>
            <person name="Delmont T.O."/>
            <person name="Eren A.M."/>
            <person name="Jay Z.J."/>
            <person name="Klingelsmith K.B."/>
            <person name="Rusch D.B."/>
            <person name="Inskeep W.P."/>
        </authorList>
    </citation>
    <scope>NUCLEOTIDE SEQUENCE [LARGE SCALE GENOMIC DNA]</scope>
    <source>
        <strain evidence="5 6">WS</strain>
    </source>
</reference>
<dbReference type="Pfam" id="PF00294">
    <property type="entry name" value="PfkB"/>
    <property type="match status" value="1"/>
</dbReference>
<evidence type="ECO:0000256" key="3">
    <source>
        <dbReference type="ARBA" id="ARBA00022777"/>
    </source>
</evidence>
<evidence type="ECO:0000259" key="4">
    <source>
        <dbReference type="Pfam" id="PF00294"/>
    </source>
</evidence>
<dbReference type="InterPro" id="IPR050306">
    <property type="entry name" value="PfkB_Carbo_kinase"/>
</dbReference>
<name>A0A429G1M2_9CREN</name>
<comment type="caution">
    <text evidence="5">The sequence shown here is derived from an EMBL/GenBank/DDBJ whole genome shotgun (WGS) entry which is preliminary data.</text>
</comment>
<dbReference type="Gene3D" id="3.40.1190.20">
    <property type="match status" value="1"/>
</dbReference>
<evidence type="ECO:0000313" key="5">
    <source>
        <dbReference type="EMBL" id="RSN67703.1"/>
    </source>
</evidence>
<gene>
    <name evidence="5" type="ORF">D9Q81_07875</name>
</gene>
<dbReference type="InterPro" id="IPR029056">
    <property type="entry name" value="Ribokinase-like"/>
</dbReference>